<gene>
    <name evidence="2" type="ORF">IAA98_05395</name>
</gene>
<evidence type="ECO:0000313" key="3">
    <source>
        <dbReference type="Proteomes" id="UP000886842"/>
    </source>
</evidence>
<proteinExistence type="predicted"/>
<evidence type="ECO:0000256" key="1">
    <source>
        <dbReference type="SAM" id="MobiDB-lite"/>
    </source>
</evidence>
<dbReference type="EMBL" id="DVLP01000162">
    <property type="protein sequence ID" value="HIT75000.1"/>
    <property type="molecule type" value="Genomic_DNA"/>
</dbReference>
<reference evidence="2" key="2">
    <citation type="journal article" date="2021" name="PeerJ">
        <title>Extensive microbial diversity within the chicken gut microbiome revealed by metagenomics and culture.</title>
        <authorList>
            <person name="Gilroy R."/>
            <person name="Ravi A."/>
            <person name="Getino M."/>
            <person name="Pursley I."/>
            <person name="Horton D.L."/>
            <person name="Alikhan N.F."/>
            <person name="Baker D."/>
            <person name="Gharbi K."/>
            <person name="Hall N."/>
            <person name="Watson M."/>
            <person name="Adriaenssens E.M."/>
            <person name="Foster-Nyarko E."/>
            <person name="Jarju S."/>
            <person name="Secka A."/>
            <person name="Antonio M."/>
            <person name="Oren A."/>
            <person name="Chaudhuri R.R."/>
            <person name="La Ragione R."/>
            <person name="Hildebrand F."/>
            <person name="Pallen M.J."/>
        </authorList>
    </citation>
    <scope>NUCLEOTIDE SEQUENCE</scope>
    <source>
        <strain evidence="2">ChiGjej1B1-24693</strain>
    </source>
</reference>
<evidence type="ECO:0000313" key="2">
    <source>
        <dbReference type="EMBL" id="HIT75000.1"/>
    </source>
</evidence>
<sequence>MSYRLWHRVVVHALLGEDRTELGEQDQLDPVAVDALIGAERERVLQVWHERLAAGLAWPVPPTPELSTGLPWAQYATAVHRTRVRHDLQGAPARARAFRPPDDPQTRHLMADRPPHW</sequence>
<feature type="compositionally biased region" description="Basic and acidic residues" evidence="1">
    <location>
        <begin position="99"/>
        <end position="117"/>
    </location>
</feature>
<dbReference type="Proteomes" id="UP000886842">
    <property type="component" value="Unassembled WGS sequence"/>
</dbReference>
<reference evidence="2" key="1">
    <citation type="submission" date="2020-10" db="EMBL/GenBank/DDBJ databases">
        <authorList>
            <person name="Gilroy R."/>
        </authorList>
    </citation>
    <scope>NUCLEOTIDE SEQUENCE</scope>
    <source>
        <strain evidence="2">ChiGjej1B1-24693</strain>
    </source>
</reference>
<accession>A0A9D1KLU2</accession>
<organism evidence="2 3">
    <name type="scientific">Candidatus Avipropionibacterium avicola</name>
    <dbReference type="NCBI Taxonomy" id="2840701"/>
    <lineage>
        <taxon>Bacteria</taxon>
        <taxon>Bacillati</taxon>
        <taxon>Actinomycetota</taxon>
        <taxon>Actinomycetes</taxon>
        <taxon>Propionibacteriales</taxon>
        <taxon>Propionibacteriaceae</taxon>
        <taxon>Propionibacteriaceae incertae sedis</taxon>
        <taxon>Candidatus Avipropionibacterium</taxon>
    </lineage>
</organism>
<protein>
    <submittedName>
        <fullName evidence="2">Uncharacterized protein</fullName>
    </submittedName>
</protein>
<comment type="caution">
    <text evidence="2">The sequence shown here is derived from an EMBL/GenBank/DDBJ whole genome shotgun (WGS) entry which is preliminary data.</text>
</comment>
<dbReference type="AlphaFoldDB" id="A0A9D1KLU2"/>
<name>A0A9D1KLU2_9ACTN</name>
<feature type="region of interest" description="Disordered" evidence="1">
    <location>
        <begin position="89"/>
        <end position="117"/>
    </location>
</feature>